<keyword evidence="1" id="KW-0285">Flavoprotein</keyword>
<evidence type="ECO:0000256" key="2">
    <source>
        <dbReference type="ARBA" id="ARBA00022827"/>
    </source>
</evidence>
<keyword evidence="2" id="KW-0274">FAD</keyword>
<reference evidence="3" key="1">
    <citation type="journal article" date="2014" name="Front. Microbiol.">
        <title>High frequency of phylogenetically diverse reductive dehalogenase-homologous genes in deep subseafloor sedimentary metagenomes.</title>
        <authorList>
            <person name="Kawai M."/>
            <person name="Futagami T."/>
            <person name="Toyoda A."/>
            <person name="Takaki Y."/>
            <person name="Nishi S."/>
            <person name="Hori S."/>
            <person name="Arai W."/>
            <person name="Tsubouchi T."/>
            <person name="Morono Y."/>
            <person name="Uchiyama I."/>
            <person name="Ito T."/>
            <person name="Fujiyama A."/>
            <person name="Inagaki F."/>
            <person name="Takami H."/>
        </authorList>
    </citation>
    <scope>NUCLEOTIDE SEQUENCE</scope>
    <source>
        <strain evidence="3">Expedition CK06-06</strain>
    </source>
</reference>
<organism evidence="3">
    <name type="scientific">marine sediment metagenome</name>
    <dbReference type="NCBI Taxonomy" id="412755"/>
    <lineage>
        <taxon>unclassified sequences</taxon>
        <taxon>metagenomes</taxon>
        <taxon>ecological metagenomes</taxon>
    </lineage>
</organism>
<dbReference type="EMBL" id="BARS01037524">
    <property type="protein sequence ID" value="GAG14211.1"/>
    <property type="molecule type" value="Genomic_DNA"/>
</dbReference>
<sequence>LASGEVLEIPRGKYFATPAGEFTIIDSKGNETTVKIPNYAMPLTKNTAGIFSAPNMDLIDLFIGSEGIFGAITEVEIALQKWNDCVSIIQFLPSDDKAIDFVISLRKERSLRPEFIEFYSSNALDLLRRKQTEDPKIIGMPPIPDYAKSAVFFDLRFNLEGKDNNYSKLDEIVSKCGSTLSRSWTAHERRDLERFKNFRHILPETVNSIIAERKKEIPELYKLGTDLAVPDQFLTEIWAFYNSRLFKADLEWVAFG</sequence>
<comment type="caution">
    <text evidence="3">The sequence shown here is derived from an EMBL/GenBank/DDBJ whole genome shotgun (WGS) entry which is preliminary data.</text>
</comment>
<dbReference type="AlphaFoldDB" id="X0WNC7"/>
<feature type="non-terminal residue" evidence="3">
    <location>
        <position position="256"/>
    </location>
</feature>
<dbReference type="InterPro" id="IPR016169">
    <property type="entry name" value="FAD-bd_PCMH_sub2"/>
</dbReference>
<accession>X0WNC7</accession>
<dbReference type="Gene3D" id="3.30.465.10">
    <property type="match status" value="1"/>
</dbReference>
<proteinExistence type="predicted"/>
<evidence type="ECO:0000313" key="3">
    <source>
        <dbReference type="EMBL" id="GAG14211.1"/>
    </source>
</evidence>
<name>X0WNC7_9ZZZZ</name>
<dbReference type="GO" id="GO:0050660">
    <property type="term" value="F:flavin adenine dinucleotide binding"/>
    <property type="evidence" value="ECO:0007669"/>
    <property type="project" value="InterPro"/>
</dbReference>
<feature type="non-terminal residue" evidence="3">
    <location>
        <position position="1"/>
    </location>
</feature>
<evidence type="ECO:0008006" key="4">
    <source>
        <dbReference type="Google" id="ProtNLM"/>
    </source>
</evidence>
<gene>
    <name evidence="3" type="ORF">S01H1_57534</name>
</gene>
<dbReference type="InterPro" id="IPR016164">
    <property type="entry name" value="FAD-linked_Oxase-like_C"/>
</dbReference>
<evidence type="ECO:0000256" key="1">
    <source>
        <dbReference type="ARBA" id="ARBA00022630"/>
    </source>
</evidence>
<dbReference type="SUPFAM" id="SSF55103">
    <property type="entry name" value="FAD-linked oxidases, C-terminal domain"/>
    <property type="match status" value="1"/>
</dbReference>
<dbReference type="GO" id="GO:0003824">
    <property type="term" value="F:catalytic activity"/>
    <property type="evidence" value="ECO:0007669"/>
    <property type="project" value="InterPro"/>
</dbReference>
<protein>
    <recommendedName>
        <fullName evidence="4">FAD-binding PCMH-type domain-containing protein</fullName>
    </recommendedName>
</protein>